<comment type="caution">
    <text evidence="1">The sequence shown here is derived from an EMBL/GenBank/DDBJ whole genome shotgun (WGS) entry which is preliminary data.</text>
</comment>
<dbReference type="Proteomes" id="UP001469365">
    <property type="component" value="Unassembled WGS sequence"/>
</dbReference>
<evidence type="ECO:0000313" key="2">
    <source>
        <dbReference type="Proteomes" id="UP001469365"/>
    </source>
</evidence>
<sequence>MVNDNNLLAASHELVKATFLKVEGERLEAIDSVIRQLEEMKKASQS</sequence>
<dbReference type="RefSeq" id="WP_341420057.1">
    <property type="nucleotide sequence ID" value="NZ_JBBPCC010000038.1"/>
</dbReference>
<accession>A0ABU9DXT2</accession>
<name>A0ABU9DXT2_9BACL</name>
<evidence type="ECO:0000313" key="1">
    <source>
        <dbReference type="EMBL" id="MEK8132930.1"/>
    </source>
</evidence>
<keyword evidence="2" id="KW-1185">Reference proteome</keyword>
<protein>
    <submittedName>
        <fullName evidence="1">Uncharacterized protein</fullName>
    </submittedName>
</protein>
<gene>
    <name evidence="1" type="ORF">WMW72_34115</name>
</gene>
<dbReference type="EMBL" id="JBBPCC010000038">
    <property type="protein sequence ID" value="MEK8132930.1"/>
    <property type="molecule type" value="Genomic_DNA"/>
</dbReference>
<proteinExistence type="predicted"/>
<reference evidence="1 2" key="1">
    <citation type="submission" date="2024-04" db="EMBL/GenBank/DDBJ databases">
        <title>draft genome sequnece of Paenibacillus filicis.</title>
        <authorList>
            <person name="Kim D.-U."/>
        </authorList>
    </citation>
    <scope>NUCLEOTIDE SEQUENCE [LARGE SCALE GENOMIC DNA]</scope>
    <source>
        <strain evidence="1 2">KACC14197</strain>
    </source>
</reference>
<organism evidence="1 2">
    <name type="scientific">Paenibacillus filicis</name>
    <dbReference type="NCBI Taxonomy" id="669464"/>
    <lineage>
        <taxon>Bacteria</taxon>
        <taxon>Bacillati</taxon>
        <taxon>Bacillota</taxon>
        <taxon>Bacilli</taxon>
        <taxon>Bacillales</taxon>
        <taxon>Paenibacillaceae</taxon>
        <taxon>Paenibacillus</taxon>
    </lineage>
</organism>